<dbReference type="InterPro" id="IPR000914">
    <property type="entry name" value="SBP_5_dom"/>
</dbReference>
<dbReference type="Gene3D" id="3.90.76.10">
    <property type="entry name" value="Dipeptide-binding Protein, Domain 1"/>
    <property type="match status" value="1"/>
</dbReference>
<evidence type="ECO:0000313" key="5">
    <source>
        <dbReference type="EMBL" id="CAA9519252.1"/>
    </source>
</evidence>
<dbReference type="Gene3D" id="3.10.105.10">
    <property type="entry name" value="Dipeptide-binding Protein, Domain 3"/>
    <property type="match status" value="1"/>
</dbReference>
<protein>
    <submittedName>
        <fullName evidence="5">Oligopeptide ABC transporter, periplasmic oligopeptide-binding protein OppA</fullName>
    </submittedName>
</protein>
<dbReference type="EMBL" id="CADCWE010000006">
    <property type="protein sequence ID" value="CAA9519252.1"/>
    <property type="molecule type" value="Genomic_DNA"/>
</dbReference>
<dbReference type="InterPro" id="IPR006311">
    <property type="entry name" value="TAT_signal"/>
</dbReference>
<dbReference type="Gene3D" id="3.40.190.10">
    <property type="entry name" value="Periplasmic binding protein-like II"/>
    <property type="match status" value="1"/>
</dbReference>
<evidence type="ECO:0000256" key="3">
    <source>
        <dbReference type="ARBA" id="ARBA00022729"/>
    </source>
</evidence>
<dbReference type="GO" id="GO:1904680">
    <property type="term" value="F:peptide transmembrane transporter activity"/>
    <property type="evidence" value="ECO:0007669"/>
    <property type="project" value="TreeGrafter"/>
</dbReference>
<evidence type="ECO:0000256" key="1">
    <source>
        <dbReference type="ARBA" id="ARBA00005695"/>
    </source>
</evidence>
<accession>A0A6J4TCN1</accession>
<evidence type="ECO:0000259" key="4">
    <source>
        <dbReference type="Pfam" id="PF00496"/>
    </source>
</evidence>
<organism evidence="5">
    <name type="scientific">uncultured Thermomicrobiales bacterium</name>
    <dbReference type="NCBI Taxonomy" id="1645740"/>
    <lineage>
        <taxon>Bacteria</taxon>
        <taxon>Pseudomonadati</taxon>
        <taxon>Thermomicrobiota</taxon>
        <taxon>Thermomicrobia</taxon>
        <taxon>Thermomicrobiales</taxon>
        <taxon>environmental samples</taxon>
    </lineage>
</organism>
<dbReference type="GO" id="GO:0030288">
    <property type="term" value="C:outer membrane-bounded periplasmic space"/>
    <property type="evidence" value="ECO:0007669"/>
    <property type="project" value="UniProtKB-ARBA"/>
</dbReference>
<dbReference type="InterPro" id="IPR039424">
    <property type="entry name" value="SBP_5"/>
</dbReference>
<dbReference type="PROSITE" id="PS51318">
    <property type="entry name" value="TAT"/>
    <property type="match status" value="1"/>
</dbReference>
<dbReference type="GO" id="GO:0043190">
    <property type="term" value="C:ATP-binding cassette (ABC) transporter complex"/>
    <property type="evidence" value="ECO:0007669"/>
    <property type="project" value="InterPro"/>
</dbReference>
<dbReference type="CDD" id="cd00995">
    <property type="entry name" value="PBP2_NikA_DppA_OppA_like"/>
    <property type="match status" value="1"/>
</dbReference>
<reference evidence="5" key="1">
    <citation type="submission" date="2020-02" db="EMBL/GenBank/DDBJ databases">
        <authorList>
            <person name="Meier V. D."/>
        </authorList>
    </citation>
    <scope>NUCLEOTIDE SEQUENCE</scope>
    <source>
        <strain evidence="5">AVDCRST_MAG73</strain>
    </source>
</reference>
<dbReference type="PIRSF" id="PIRSF002741">
    <property type="entry name" value="MppA"/>
    <property type="match status" value="1"/>
</dbReference>
<dbReference type="SUPFAM" id="SSF53850">
    <property type="entry name" value="Periplasmic binding protein-like II"/>
    <property type="match status" value="1"/>
</dbReference>
<dbReference type="PANTHER" id="PTHR30290:SF9">
    <property type="entry name" value="OLIGOPEPTIDE-BINDING PROTEIN APPA"/>
    <property type="match status" value="1"/>
</dbReference>
<comment type="similarity">
    <text evidence="1">Belongs to the bacterial solute-binding protein 5 family.</text>
</comment>
<dbReference type="Pfam" id="PF00496">
    <property type="entry name" value="SBP_bac_5"/>
    <property type="match status" value="1"/>
</dbReference>
<evidence type="ECO:0000256" key="2">
    <source>
        <dbReference type="ARBA" id="ARBA00022448"/>
    </source>
</evidence>
<feature type="domain" description="Solute-binding protein family 5" evidence="4">
    <location>
        <begin position="109"/>
        <end position="478"/>
    </location>
</feature>
<keyword evidence="3" id="KW-0732">Signal</keyword>
<dbReference type="GO" id="GO:0015833">
    <property type="term" value="P:peptide transport"/>
    <property type="evidence" value="ECO:0007669"/>
    <property type="project" value="TreeGrafter"/>
</dbReference>
<gene>
    <name evidence="5" type="ORF">AVDCRST_MAG73-79</name>
</gene>
<dbReference type="InterPro" id="IPR030678">
    <property type="entry name" value="Peptide/Ni-bd"/>
</dbReference>
<sequence>MTGHDEARPGSDDRQRFLISRRALLGGAVGASMLAVGPGLPGSAGAAPRTSGRVVTRLGQDAESSILIGTLGEAKTINPFVTDESEGDWRCKMLFDEFVRPNPETYAAEPGLAASWEIQDLVFTFTLQPNAKFSDGANVTADDVKFTIEGLLRPETASTRAVKFAVIEGAEAFVAGDAGEVSGIEVVDPKTVRITLSKPEAPFLYNLRYVFVAPKAALEGKDLSIASTEEYFRTPVGAGPYVFESWQSGGDFVATANPHFWEEGKPAIQTLTHRVIADSAALVNALQAGDITGSLYPAPTLAEQLESNPDLQILVPPFNSPNGTLFNCREAPLDDPRVRRAIAMAVNVEEYVASSLLGLGTAGLGPIAPDSWAYDPNLTPIPFDAEGARALLAEAGVAEGTELSMLCNAGNVLREDWLIRCQSDLEAVGITLNVEFIEWASLVQRVQETRDYQMVGADFLGVTAEPSELWDQFHSTSSGNHAGYENPDLDALLDQARETLDQEAAKPIYAEIQAILMRDLPFHWAWYRPFIHVMRADVGGFTGSNLEGGVFRTLPEFVPGAPQA</sequence>
<proteinExistence type="inferred from homology"/>
<keyword evidence="2" id="KW-0813">Transport</keyword>
<dbReference type="AlphaFoldDB" id="A0A6J4TCN1"/>
<name>A0A6J4TCN1_9BACT</name>
<dbReference type="PANTHER" id="PTHR30290">
    <property type="entry name" value="PERIPLASMIC BINDING COMPONENT OF ABC TRANSPORTER"/>
    <property type="match status" value="1"/>
</dbReference>